<name>A0A2Z5PGK8_METMI</name>
<protein>
    <submittedName>
        <fullName evidence="1">Uncharacterized protein</fullName>
    </submittedName>
</protein>
<sequence>MDIIEGKFVKMGSNYNELFDELPENFIGHVRLSIKVNGQFRESHLFLNNKKIIGGYSDYEGEFFGNDAVVNAMKMAELGAIVDIFSYTDSMLSLMQNSNKKLFLTNETVKKSPVEKKKAIAPNNGRISVPEGKPIKLGVSNDFEKYLGKYTLLELFKKIDGTYHRGYVAYNGNLPVTAVYQAENKLIFGNNAFEMFNDIINEDNDFAIDVYEYNNSKLNYFIEEYPESVISIKPSEPVKSEMPKTELPKYVQEVKDINEYLEKDDSETENPLQVEEDISREDLMKKLGIRTPTDDIIENLLDDVFEPSKTEMGAIENELLEKINDYFNENSAILEFETELSIEYSDDDEFIATCCVNTTSDENSEVIKKDIEDIFDSYIIEMTSDVTVNNKKTGNTSETKTEHKSTHNKYDIDLQEELNKIKAKNSNKEKTGVEGLKEKIEHGIYEYLENVHDISEFEVHMSITEDNGHKCKCSIIVVPKKMLGFIKSSLNTDKIERDISDILGMNNVEIEFLNITVEKFTTSYSRYK</sequence>
<dbReference type="EMBL" id="AP011528">
    <property type="protein sequence ID" value="BAP63169.1"/>
    <property type="molecule type" value="Genomic_DNA"/>
</dbReference>
<gene>
    <name evidence="1" type="ORF">MMOS7_10830</name>
</gene>
<reference evidence="1 2" key="1">
    <citation type="submission" date="2009-06" db="EMBL/GenBank/DDBJ databases">
        <title>Molecular Evidence for Microbiologically Influenced Corrosion from genome of Methanogen.</title>
        <authorList>
            <person name="Ito N."/>
            <person name="Tsurumaru H."/>
            <person name="Shimizu A."/>
            <person name="Harada T."/>
            <person name="Hosoyama A."/>
            <person name="Horikawa H."/>
            <person name="Wakai S."/>
            <person name="Sasaki K."/>
            <person name="Nishijima K."/>
            <person name="Ataku H."/>
            <person name="Yamazaki J."/>
            <person name="Mise M."/>
            <person name="Yamazaki S."/>
            <person name="Tanikawa S."/>
            <person name="Harayama S."/>
            <person name="Fujita N."/>
        </authorList>
    </citation>
    <scope>NUCLEOTIDE SEQUENCE [LARGE SCALE GENOMIC DNA]</scope>
    <source>
        <strain evidence="2">OS7 ( NBRC 103642)</strain>
    </source>
</reference>
<organism evidence="1 2">
    <name type="scientific">Methanococcus maripaludis OS7</name>
    <dbReference type="NCBI Taxonomy" id="637915"/>
    <lineage>
        <taxon>Archaea</taxon>
        <taxon>Methanobacteriati</taxon>
        <taxon>Methanobacteriota</taxon>
        <taxon>Methanomada group</taxon>
        <taxon>Methanococci</taxon>
        <taxon>Methanococcales</taxon>
        <taxon>Methanococcaceae</taxon>
        <taxon>Methanococcus</taxon>
    </lineage>
</organism>
<accession>A0A2Z5PGK8</accession>
<dbReference type="Proteomes" id="UP000263689">
    <property type="component" value="Chromosome"/>
</dbReference>
<proteinExistence type="predicted"/>
<dbReference type="AlphaFoldDB" id="A0A2Z5PGK8"/>
<evidence type="ECO:0000313" key="2">
    <source>
        <dbReference type="Proteomes" id="UP000263689"/>
    </source>
</evidence>
<dbReference type="InterPro" id="IPR019249">
    <property type="entry name" value="DUF2226"/>
</dbReference>
<dbReference type="KEGG" id="mmao:MMOS7_10830"/>
<dbReference type="Pfam" id="PF09987">
    <property type="entry name" value="DUF2226"/>
    <property type="match status" value="1"/>
</dbReference>
<dbReference type="RefSeq" id="WP_119721002.1">
    <property type="nucleotide sequence ID" value="NZ_AP011528.1"/>
</dbReference>
<dbReference type="GeneID" id="37875567"/>
<evidence type="ECO:0000313" key="1">
    <source>
        <dbReference type="EMBL" id="BAP63169.1"/>
    </source>
</evidence>